<dbReference type="Proteomes" id="UP001060414">
    <property type="component" value="Chromosome"/>
</dbReference>
<dbReference type="EMBL" id="CP092109">
    <property type="protein sequence ID" value="UWZ79497.1"/>
    <property type="molecule type" value="Genomic_DNA"/>
</dbReference>
<evidence type="ECO:0000256" key="5">
    <source>
        <dbReference type="ARBA" id="ARBA00022741"/>
    </source>
</evidence>
<dbReference type="RefSeq" id="WP_260747849.1">
    <property type="nucleotide sequence ID" value="NZ_CP092109.1"/>
</dbReference>
<accession>A0ABY5ZK18</accession>
<dbReference type="SUPFAM" id="SSF55060">
    <property type="entry name" value="GHMP Kinase, C-terminal domain"/>
    <property type="match status" value="1"/>
</dbReference>
<gene>
    <name evidence="9 12" type="primary">ispE</name>
    <name evidence="12" type="ORF">L9S41_17710</name>
</gene>
<dbReference type="NCBIfam" id="NF011202">
    <property type="entry name" value="PRK14608.1"/>
    <property type="match status" value="1"/>
</dbReference>
<keyword evidence="13" id="KW-1185">Reference proteome</keyword>
<feature type="binding site" evidence="9">
    <location>
        <begin position="94"/>
        <end position="104"/>
    </location>
    <ligand>
        <name>ATP</name>
        <dbReference type="ChEBI" id="CHEBI:30616"/>
    </ligand>
</feature>
<evidence type="ECO:0000256" key="4">
    <source>
        <dbReference type="ARBA" id="ARBA00022679"/>
    </source>
</evidence>
<dbReference type="Pfam" id="PF08544">
    <property type="entry name" value="GHMP_kinases_C"/>
    <property type="match status" value="1"/>
</dbReference>
<dbReference type="Gene3D" id="3.30.70.890">
    <property type="entry name" value="GHMP kinase, C-terminal domain"/>
    <property type="match status" value="1"/>
</dbReference>
<protein>
    <recommendedName>
        <fullName evidence="3 9">4-diphosphocytidyl-2-C-methyl-D-erythritol kinase</fullName>
        <shortName evidence="9">CMK</shortName>
        <ecNumber evidence="2 9">2.7.1.148</ecNumber>
    </recommendedName>
    <alternativeName>
        <fullName evidence="8 9">4-(cytidine-5'-diphospho)-2-C-methyl-D-erythritol kinase</fullName>
    </alternativeName>
</protein>
<keyword evidence="6 9" id="KW-0418">Kinase</keyword>
<dbReference type="InterPro" id="IPR004424">
    <property type="entry name" value="IspE"/>
</dbReference>
<feature type="domain" description="GHMP kinase N-terminal" evidence="10">
    <location>
        <begin position="66"/>
        <end position="144"/>
    </location>
</feature>
<dbReference type="GO" id="GO:0050515">
    <property type="term" value="F:4-(cytidine 5'-diphospho)-2-C-methyl-D-erythritol kinase activity"/>
    <property type="evidence" value="ECO:0007669"/>
    <property type="project" value="UniProtKB-EC"/>
</dbReference>
<evidence type="ECO:0000256" key="7">
    <source>
        <dbReference type="ARBA" id="ARBA00022840"/>
    </source>
</evidence>
<evidence type="ECO:0000313" key="12">
    <source>
        <dbReference type="EMBL" id="UWZ79497.1"/>
    </source>
</evidence>
<evidence type="ECO:0000259" key="10">
    <source>
        <dbReference type="Pfam" id="PF00288"/>
    </source>
</evidence>
<feature type="active site" evidence="9">
    <location>
        <position position="136"/>
    </location>
</feature>
<evidence type="ECO:0000256" key="1">
    <source>
        <dbReference type="ARBA" id="ARBA00009684"/>
    </source>
</evidence>
<dbReference type="HAMAP" id="MF_00061">
    <property type="entry name" value="IspE"/>
    <property type="match status" value="1"/>
</dbReference>
<dbReference type="InterPro" id="IPR036554">
    <property type="entry name" value="GHMP_kinase_C_sf"/>
</dbReference>
<sequence length="290" mass="30450">MTSEFDAPAKINLCLHVLGRRADGYHDLCMLMQKVSLADRISIALRDEPGVEVVCPGVPLAQGEQNIAGRAALAVLAAAGSNRGARIHVDKQIPVAAGLGGGSSDAATVLVGLNRMLGGPLSFDGLLGAGARLGADVPFFVYGRSAWAAGIGDHLRPAGPLPAVWYVLVNPGFAVSTAWVYGNLRLTSPVDVAKLPEFFDSPQDLAALLHNDLEQVTIGRYPQIAAIKEQLVALGALGALMSGSGPTVFGLFDDEALADAACATLKRRSQWRVFKVRPLEDFSPSSRPTC</sequence>
<feature type="domain" description="GHMP kinase C-terminal" evidence="11">
    <location>
        <begin position="204"/>
        <end position="266"/>
    </location>
</feature>
<comment type="pathway">
    <text evidence="9">Isoprenoid biosynthesis; isopentenyl diphosphate biosynthesis via DXP pathway; isopentenyl diphosphate from 1-deoxy-D-xylulose 5-phosphate: step 3/6.</text>
</comment>
<comment type="similarity">
    <text evidence="1 9">Belongs to the GHMP kinase family. IspE subfamily.</text>
</comment>
<dbReference type="EC" id="2.7.1.148" evidence="2 9"/>
<dbReference type="PIRSF" id="PIRSF010376">
    <property type="entry name" value="IspE"/>
    <property type="match status" value="1"/>
</dbReference>
<dbReference type="SUPFAM" id="SSF54211">
    <property type="entry name" value="Ribosomal protein S5 domain 2-like"/>
    <property type="match status" value="1"/>
</dbReference>
<feature type="active site" evidence="9">
    <location>
        <position position="10"/>
    </location>
</feature>
<dbReference type="Pfam" id="PF00288">
    <property type="entry name" value="GHMP_kinases_N"/>
    <property type="match status" value="1"/>
</dbReference>
<keyword evidence="5 9" id="KW-0547">Nucleotide-binding</keyword>
<keyword evidence="4 9" id="KW-0808">Transferase</keyword>
<dbReference type="InterPro" id="IPR014721">
    <property type="entry name" value="Ribsml_uS5_D2-typ_fold_subgr"/>
</dbReference>
<reference evidence="12" key="1">
    <citation type="journal article" date="2022" name="Environ. Microbiol.">
        <title>Geoalkalibacter halelectricus SAP #1 sp. nov. possessing extracellular electron transfer and mineral#reducing capabilities from a haloalkaline environment.</title>
        <authorList>
            <person name="Yadav S."/>
            <person name="Singh R."/>
            <person name="Sundharam S.S."/>
            <person name="Chaudhary S."/>
            <person name="Krishnamurthi S."/>
            <person name="Patil S.A."/>
        </authorList>
    </citation>
    <scope>NUCLEOTIDE SEQUENCE</scope>
    <source>
        <strain evidence="12">SAP-1</strain>
    </source>
</reference>
<dbReference type="Gene3D" id="3.30.230.10">
    <property type="match status" value="1"/>
</dbReference>
<evidence type="ECO:0000256" key="6">
    <source>
        <dbReference type="ARBA" id="ARBA00022777"/>
    </source>
</evidence>
<evidence type="ECO:0000256" key="9">
    <source>
        <dbReference type="HAMAP-Rule" id="MF_00061"/>
    </source>
</evidence>
<keyword evidence="9" id="KW-0414">Isoprene biosynthesis</keyword>
<organism evidence="12 13">
    <name type="scientific">Geoalkalibacter halelectricus</name>
    <dbReference type="NCBI Taxonomy" id="2847045"/>
    <lineage>
        <taxon>Bacteria</taxon>
        <taxon>Pseudomonadati</taxon>
        <taxon>Thermodesulfobacteriota</taxon>
        <taxon>Desulfuromonadia</taxon>
        <taxon>Desulfuromonadales</taxon>
        <taxon>Geoalkalibacteraceae</taxon>
        <taxon>Geoalkalibacter</taxon>
    </lineage>
</organism>
<comment type="catalytic activity">
    <reaction evidence="9">
        <text>4-CDP-2-C-methyl-D-erythritol + ATP = 4-CDP-2-C-methyl-D-erythritol 2-phosphate + ADP + H(+)</text>
        <dbReference type="Rhea" id="RHEA:18437"/>
        <dbReference type="ChEBI" id="CHEBI:15378"/>
        <dbReference type="ChEBI" id="CHEBI:30616"/>
        <dbReference type="ChEBI" id="CHEBI:57823"/>
        <dbReference type="ChEBI" id="CHEBI:57919"/>
        <dbReference type="ChEBI" id="CHEBI:456216"/>
        <dbReference type="EC" id="2.7.1.148"/>
    </reaction>
</comment>
<evidence type="ECO:0000313" key="13">
    <source>
        <dbReference type="Proteomes" id="UP001060414"/>
    </source>
</evidence>
<dbReference type="InterPro" id="IPR020568">
    <property type="entry name" value="Ribosomal_Su5_D2-typ_SF"/>
</dbReference>
<dbReference type="PANTHER" id="PTHR43527">
    <property type="entry name" value="4-DIPHOSPHOCYTIDYL-2-C-METHYL-D-ERYTHRITOL KINASE, CHLOROPLASTIC"/>
    <property type="match status" value="1"/>
</dbReference>
<dbReference type="NCBIfam" id="TIGR00154">
    <property type="entry name" value="ispE"/>
    <property type="match status" value="1"/>
</dbReference>
<dbReference type="PANTHER" id="PTHR43527:SF2">
    <property type="entry name" value="4-DIPHOSPHOCYTIDYL-2-C-METHYL-D-ERYTHRITOL KINASE, CHLOROPLASTIC"/>
    <property type="match status" value="1"/>
</dbReference>
<dbReference type="InterPro" id="IPR013750">
    <property type="entry name" value="GHMP_kinase_C_dom"/>
</dbReference>
<dbReference type="InterPro" id="IPR006204">
    <property type="entry name" value="GHMP_kinase_N_dom"/>
</dbReference>
<proteinExistence type="inferred from homology"/>
<evidence type="ECO:0000256" key="2">
    <source>
        <dbReference type="ARBA" id="ARBA00012052"/>
    </source>
</evidence>
<comment type="function">
    <text evidence="9">Catalyzes the phosphorylation of the position 2 hydroxy group of 4-diphosphocytidyl-2C-methyl-D-erythritol.</text>
</comment>
<evidence type="ECO:0000256" key="8">
    <source>
        <dbReference type="ARBA" id="ARBA00032554"/>
    </source>
</evidence>
<evidence type="ECO:0000259" key="11">
    <source>
        <dbReference type="Pfam" id="PF08544"/>
    </source>
</evidence>
<keyword evidence="7 9" id="KW-0067">ATP-binding</keyword>
<name>A0ABY5ZK18_9BACT</name>
<evidence type="ECO:0000256" key="3">
    <source>
        <dbReference type="ARBA" id="ARBA00017473"/>
    </source>
</evidence>